<protein>
    <submittedName>
        <fullName evidence="3">RNA polymerase sigma-70 factor, ECF subfamily</fullName>
    </submittedName>
</protein>
<dbReference type="SUPFAM" id="SSF88659">
    <property type="entry name" value="Sigma3 and sigma4 domains of RNA polymerase sigma factors"/>
    <property type="match status" value="1"/>
</dbReference>
<keyword evidence="4" id="KW-1185">Reference proteome</keyword>
<feature type="domain" description="RNA polymerase sigma-70 region 2" evidence="1">
    <location>
        <begin position="14"/>
        <end position="72"/>
    </location>
</feature>
<dbReference type="SUPFAM" id="SSF88946">
    <property type="entry name" value="Sigma2 domain of RNA polymerase sigma factors"/>
    <property type="match status" value="1"/>
</dbReference>
<evidence type="ECO:0000259" key="2">
    <source>
        <dbReference type="Pfam" id="PF20239"/>
    </source>
</evidence>
<name>A0A1M4V5D8_9HYPH</name>
<dbReference type="Proteomes" id="UP000184485">
    <property type="component" value="Unassembled WGS sequence"/>
</dbReference>
<dbReference type="Gene3D" id="1.10.1740.10">
    <property type="match status" value="1"/>
</dbReference>
<dbReference type="Pfam" id="PF20239">
    <property type="entry name" value="DUF6596"/>
    <property type="match status" value="1"/>
</dbReference>
<dbReference type="InterPro" id="IPR013324">
    <property type="entry name" value="RNA_pol_sigma_r3/r4-like"/>
</dbReference>
<organism evidence="3 4">
    <name type="scientific">Kaistia soli DSM 19436</name>
    <dbReference type="NCBI Taxonomy" id="1122133"/>
    <lineage>
        <taxon>Bacteria</taxon>
        <taxon>Pseudomonadati</taxon>
        <taxon>Pseudomonadota</taxon>
        <taxon>Alphaproteobacteria</taxon>
        <taxon>Hyphomicrobiales</taxon>
        <taxon>Kaistiaceae</taxon>
        <taxon>Kaistia</taxon>
    </lineage>
</organism>
<dbReference type="GO" id="GO:0006352">
    <property type="term" value="P:DNA-templated transcription initiation"/>
    <property type="evidence" value="ECO:0007669"/>
    <property type="project" value="InterPro"/>
</dbReference>
<evidence type="ECO:0000313" key="3">
    <source>
        <dbReference type="EMBL" id="SHE64117.1"/>
    </source>
</evidence>
<dbReference type="EMBL" id="FQUP01000001">
    <property type="protein sequence ID" value="SHE64117.1"/>
    <property type="molecule type" value="Genomic_DNA"/>
</dbReference>
<reference evidence="3 4" key="1">
    <citation type="submission" date="2016-11" db="EMBL/GenBank/DDBJ databases">
        <authorList>
            <person name="Jaros S."/>
            <person name="Januszkiewicz K."/>
            <person name="Wedrychowicz H."/>
        </authorList>
    </citation>
    <scope>NUCLEOTIDE SEQUENCE [LARGE SCALE GENOMIC DNA]</scope>
    <source>
        <strain evidence="3 4">DSM 19436</strain>
    </source>
</reference>
<dbReference type="PANTHER" id="PTHR47756:SF2">
    <property type="entry name" value="BLL6612 PROTEIN"/>
    <property type="match status" value="1"/>
</dbReference>
<sequence>MQPVEQAVRMSFGRLVAILASRGRDIAAAEDALADAVLAALERWPESGVPAAPEAWLVAVARRRLTDRFRKTAADAALEQSLAILSDLAAADGPESPHFPDERLQLMFVCAHPAIDPGIRAPLMLQTVLGLDAARIAGAFLVSAPTMGQRLVRAKAKIRDAGIPFIVPEPPDLPERLASVLEAIYAAYGSGWDEFEGIDAGGGLAGEAIWLGRVLASLMPADAEAHGLLALMLYCEARRRARRDAKGHYVPLSDQDTTLWSQPMLREAEARLRQAAALGAPGRFQIEAAIQSAHAGARLVGAPDAHVIARLHERLWQLAPRVGVAVARAVAVADAEGPEAGLSLLDEIDPGRVAAYQPFHAARAALLRRAGRGDEALAAYATAIALATDPAVGAYLEQQRRLILS</sequence>
<dbReference type="InterPro" id="IPR007627">
    <property type="entry name" value="RNA_pol_sigma70_r2"/>
</dbReference>
<accession>A0A1M4V5D8</accession>
<dbReference type="PANTHER" id="PTHR47756">
    <property type="entry name" value="BLL6612 PROTEIN-RELATED"/>
    <property type="match status" value="1"/>
</dbReference>
<gene>
    <name evidence="3" type="ORF">SAMN02745157_0613</name>
</gene>
<proteinExistence type="predicted"/>
<dbReference type="InterPro" id="IPR013325">
    <property type="entry name" value="RNA_pol_sigma_r2"/>
</dbReference>
<dbReference type="AlphaFoldDB" id="A0A1M4V5D8"/>
<feature type="domain" description="DUF6596" evidence="2">
    <location>
        <begin position="176"/>
        <end position="276"/>
    </location>
</feature>
<dbReference type="Pfam" id="PF04542">
    <property type="entry name" value="Sigma70_r2"/>
    <property type="match status" value="1"/>
</dbReference>
<dbReference type="GO" id="GO:0003700">
    <property type="term" value="F:DNA-binding transcription factor activity"/>
    <property type="evidence" value="ECO:0007669"/>
    <property type="project" value="InterPro"/>
</dbReference>
<dbReference type="STRING" id="1122133.SAMN02745157_0613"/>
<evidence type="ECO:0000313" key="4">
    <source>
        <dbReference type="Proteomes" id="UP000184485"/>
    </source>
</evidence>
<evidence type="ECO:0000259" key="1">
    <source>
        <dbReference type="Pfam" id="PF04542"/>
    </source>
</evidence>
<dbReference type="InterPro" id="IPR046531">
    <property type="entry name" value="DUF6596"/>
</dbReference>